<keyword evidence="3" id="KW-0479">Metal-binding</keyword>
<dbReference type="Pfam" id="PF00264">
    <property type="entry name" value="Tyrosinase"/>
    <property type="match status" value="1"/>
</dbReference>
<accession>R4Z4Y5</accession>
<comment type="similarity">
    <text evidence="2">Belongs to the tyrosinase family.</text>
</comment>
<dbReference type="Gene3D" id="1.10.1280.10">
    <property type="entry name" value="Di-copper center containing domain from catechol oxidase"/>
    <property type="match status" value="1"/>
</dbReference>
<keyword evidence="4" id="KW-0186">Copper</keyword>
<proteinExistence type="inferred from homology"/>
<dbReference type="AlphaFoldDB" id="R4Z4Y5"/>
<dbReference type="STRING" id="1229780.BN381_360038"/>
<dbReference type="PROSITE" id="PS00498">
    <property type="entry name" value="TYROSINASE_2"/>
    <property type="match status" value="1"/>
</dbReference>
<dbReference type="eggNOG" id="COG2304">
    <property type="taxonomic scope" value="Bacteria"/>
</dbReference>
<dbReference type="PANTHER" id="PTHR11474">
    <property type="entry name" value="TYROSINASE FAMILY MEMBER"/>
    <property type="match status" value="1"/>
</dbReference>
<gene>
    <name evidence="7" type="ORF">BN381_360038</name>
</gene>
<evidence type="ECO:0000256" key="2">
    <source>
        <dbReference type="ARBA" id="ARBA00009928"/>
    </source>
</evidence>
<evidence type="ECO:0000256" key="1">
    <source>
        <dbReference type="ARBA" id="ARBA00001973"/>
    </source>
</evidence>
<keyword evidence="8" id="KW-1185">Reference proteome</keyword>
<dbReference type="InterPro" id="IPR008922">
    <property type="entry name" value="Di-copper_centre_dom_sf"/>
</dbReference>
<dbReference type="OrthoDB" id="2874181at2"/>
<dbReference type="HOGENOM" id="CLU_763190_0_0_11"/>
<evidence type="ECO:0000259" key="5">
    <source>
        <dbReference type="PROSITE" id="PS00497"/>
    </source>
</evidence>
<dbReference type="EC" id="1.14.18.1" evidence="7"/>
<dbReference type="InterPro" id="IPR002227">
    <property type="entry name" value="Tyrosinase_Cu-bd"/>
</dbReference>
<feature type="domain" description="Tyrosinase copper-binding" evidence="6">
    <location>
        <begin position="249"/>
        <end position="260"/>
    </location>
</feature>
<dbReference type="Proteomes" id="UP000018291">
    <property type="component" value="Unassembled WGS sequence"/>
</dbReference>
<reference evidence="7 8" key="1">
    <citation type="journal article" date="2013" name="ISME J.">
        <title>Metabolic model for the filamentous 'Candidatus Microthrix parvicella' based on genomic and metagenomic analyses.</title>
        <authorList>
            <person name="Jon McIlroy S."/>
            <person name="Kristiansen R."/>
            <person name="Albertsen M."/>
            <person name="Michael Karst S."/>
            <person name="Rossetti S."/>
            <person name="Lund Nielsen J."/>
            <person name="Tandoi V."/>
            <person name="James Seviour R."/>
            <person name="Nielsen P.H."/>
        </authorList>
    </citation>
    <scope>NUCLEOTIDE SEQUENCE [LARGE SCALE GENOMIC DNA]</scope>
    <source>
        <strain evidence="7 8">RN1</strain>
    </source>
</reference>
<name>R4Z4Y5_9ACTN</name>
<evidence type="ECO:0000256" key="3">
    <source>
        <dbReference type="ARBA" id="ARBA00022723"/>
    </source>
</evidence>
<evidence type="ECO:0000256" key="4">
    <source>
        <dbReference type="ARBA" id="ARBA00023008"/>
    </source>
</evidence>
<evidence type="ECO:0000313" key="8">
    <source>
        <dbReference type="Proteomes" id="UP000018291"/>
    </source>
</evidence>
<keyword evidence="7" id="KW-0560">Oxidoreductase</keyword>
<protein>
    <submittedName>
        <fullName evidence="7">Putative Tyrosinase</fullName>
        <ecNumber evidence="7">1.14.18.1</ecNumber>
    </submittedName>
</protein>
<dbReference type="RefSeq" id="WP_012228244.1">
    <property type="nucleotide sequence ID" value="NZ_HG422565.1"/>
</dbReference>
<dbReference type="SUPFAM" id="SSF48056">
    <property type="entry name" value="Di-copper centre-containing domain"/>
    <property type="match status" value="1"/>
</dbReference>
<dbReference type="GO" id="GO:0046872">
    <property type="term" value="F:metal ion binding"/>
    <property type="evidence" value="ECO:0007669"/>
    <property type="project" value="UniProtKB-KW"/>
</dbReference>
<sequence length="323" mass="35887">MGVRRDVLASDDDREAYLRGCMLLANTPSGSTALDVHRILQPQVPGWAMRGDGSVELSMWDLFTLWHYVAMGLPTAGVNTNRAHGGPVFLPWHRLFLIRLEAQLQGVLDDPDFGLPYWDWAKDGQLNSPLWADSRLGTNRGTVDAGRLAGFRVRLTGQGSFSQGGFLLAHQPRAITRDAGADPDHRTLPRKSDVAACMDEGVYDTANWDTASVGFRNHLEGWRRWPVELHNRVHVWIGGDMSPGTSPNDPVFFLHHCNVDRIWEAWMDRRPGRPYEPTGTPGADSPGHNLNDNMVALLGATMTPADVLDPSPWYSFDNLSVET</sequence>
<dbReference type="PROSITE" id="PS00497">
    <property type="entry name" value="TYROSINASE_1"/>
    <property type="match status" value="1"/>
</dbReference>
<comment type="caution">
    <text evidence="7">The sequence shown here is derived from an EMBL/GenBank/DDBJ whole genome shotgun (WGS) entry which is preliminary data.</text>
</comment>
<comment type="cofactor">
    <cofactor evidence="1">
        <name>Cu(2+)</name>
        <dbReference type="ChEBI" id="CHEBI:29036"/>
    </cofactor>
</comment>
<dbReference type="InterPro" id="IPR050316">
    <property type="entry name" value="Tyrosinase/Hemocyanin"/>
</dbReference>
<dbReference type="PRINTS" id="PR00092">
    <property type="entry name" value="TYROSINASE"/>
</dbReference>
<dbReference type="PANTHER" id="PTHR11474:SF126">
    <property type="entry name" value="TYROSINASE-LIKE PROTEIN TYR-1-RELATED"/>
    <property type="match status" value="1"/>
</dbReference>
<dbReference type="EMBL" id="CANL01000030">
    <property type="protein sequence ID" value="CCM64336.1"/>
    <property type="molecule type" value="Genomic_DNA"/>
</dbReference>
<evidence type="ECO:0000313" key="7">
    <source>
        <dbReference type="EMBL" id="CCM64336.1"/>
    </source>
</evidence>
<organism evidence="7 8">
    <name type="scientific">Candidatus Neomicrothrix parvicella RN1</name>
    <dbReference type="NCBI Taxonomy" id="1229780"/>
    <lineage>
        <taxon>Bacteria</taxon>
        <taxon>Bacillati</taxon>
        <taxon>Actinomycetota</taxon>
        <taxon>Acidimicrobiia</taxon>
        <taxon>Acidimicrobiales</taxon>
        <taxon>Microthrixaceae</taxon>
        <taxon>Candidatus Neomicrothrix</taxon>
    </lineage>
</organism>
<dbReference type="GO" id="GO:0004503">
    <property type="term" value="F:tyrosinase activity"/>
    <property type="evidence" value="ECO:0007669"/>
    <property type="project" value="UniProtKB-EC"/>
</dbReference>
<feature type="domain" description="Tyrosinase copper-binding" evidence="5">
    <location>
        <begin position="84"/>
        <end position="101"/>
    </location>
</feature>
<evidence type="ECO:0000259" key="6">
    <source>
        <dbReference type="PROSITE" id="PS00498"/>
    </source>
</evidence>